<dbReference type="Proteomes" id="UP000199696">
    <property type="component" value="Unassembled WGS sequence"/>
</dbReference>
<organism evidence="1 2">
    <name type="scientific">Micromonospora eburnea</name>
    <dbReference type="NCBI Taxonomy" id="227316"/>
    <lineage>
        <taxon>Bacteria</taxon>
        <taxon>Bacillati</taxon>
        <taxon>Actinomycetota</taxon>
        <taxon>Actinomycetes</taxon>
        <taxon>Micromonosporales</taxon>
        <taxon>Micromonosporaceae</taxon>
        <taxon>Micromonospora</taxon>
    </lineage>
</organism>
<dbReference type="STRING" id="227316.GA0070604_6134"/>
<name>A0A1C6VNL9_9ACTN</name>
<evidence type="ECO:0000313" key="2">
    <source>
        <dbReference type="Proteomes" id="UP000199696"/>
    </source>
</evidence>
<reference evidence="2" key="1">
    <citation type="submission" date="2016-06" db="EMBL/GenBank/DDBJ databases">
        <authorList>
            <person name="Varghese N."/>
            <person name="Submissions Spin"/>
        </authorList>
    </citation>
    <scope>NUCLEOTIDE SEQUENCE [LARGE SCALE GENOMIC DNA]</scope>
    <source>
        <strain evidence="2">DSM 44814</strain>
    </source>
</reference>
<proteinExistence type="predicted"/>
<dbReference type="AlphaFoldDB" id="A0A1C6VNL9"/>
<accession>A0A1C6VNL9</accession>
<sequence>MTTPAKNRRAVMAELLLLANPTAIRVRSDGTSLDVDFDSIAELRSWLHLAGLDGPDVLVGKEHQGTDSDDRPYRAVSAYPTLYGWKVYAHATDYTDPAPLDSATTDRLAALAVSG</sequence>
<gene>
    <name evidence="1" type="ORF">GA0070604_6134</name>
</gene>
<keyword evidence="2" id="KW-1185">Reference proteome</keyword>
<protein>
    <submittedName>
        <fullName evidence="1">Uncharacterized protein</fullName>
    </submittedName>
</protein>
<dbReference type="EMBL" id="FMHY01000002">
    <property type="protein sequence ID" value="SCL67901.1"/>
    <property type="molecule type" value="Genomic_DNA"/>
</dbReference>
<evidence type="ECO:0000313" key="1">
    <source>
        <dbReference type="EMBL" id="SCL67901.1"/>
    </source>
</evidence>